<dbReference type="RefSeq" id="WP_200026324.1">
    <property type="nucleotide sequence ID" value="NZ_JBBCOD010000015.1"/>
</dbReference>
<dbReference type="InterPro" id="IPR007048">
    <property type="entry name" value="IraD/Gp25-like"/>
</dbReference>
<name>A0A833PEN8_ACIBZ</name>
<dbReference type="Proteomes" id="UP000490535">
    <property type="component" value="Unassembled WGS sequence"/>
</dbReference>
<dbReference type="AlphaFoldDB" id="A0A833PEN8"/>
<accession>A0A833PEN8</accession>
<organism evidence="2 3">
    <name type="scientific">Acinetobacter bereziniae</name>
    <name type="common">Acinetobacter genomosp. 10</name>
    <dbReference type="NCBI Taxonomy" id="106648"/>
    <lineage>
        <taxon>Bacteria</taxon>
        <taxon>Pseudomonadati</taxon>
        <taxon>Pseudomonadota</taxon>
        <taxon>Gammaproteobacteria</taxon>
        <taxon>Moraxellales</taxon>
        <taxon>Moraxellaceae</taxon>
        <taxon>Acinetobacter</taxon>
    </lineage>
</organism>
<dbReference type="Pfam" id="PF04965">
    <property type="entry name" value="GPW_gp25"/>
    <property type="match status" value="1"/>
</dbReference>
<evidence type="ECO:0000313" key="2">
    <source>
        <dbReference type="EMBL" id="KAF1024420.1"/>
    </source>
</evidence>
<dbReference type="SUPFAM" id="SSF160719">
    <property type="entry name" value="gpW/gp25-like"/>
    <property type="match status" value="1"/>
</dbReference>
<evidence type="ECO:0000313" key="3">
    <source>
        <dbReference type="Proteomes" id="UP000490535"/>
    </source>
</evidence>
<protein>
    <recommendedName>
        <fullName evidence="1">IraD/Gp25-like domain-containing protein</fullName>
    </recommendedName>
</protein>
<gene>
    <name evidence="2" type="ORF">GAK29_02580</name>
</gene>
<sequence length="115" mass="12811">MTISRQTGLTISEIESIEQSIEDIVTTPLGSRPMRRDYGSIIPDLIDQPMNDVLILKMYSAIYTPVSRWEKRINIESINISNIGSGFMQLDLESVHTITGQSLNLNIPLQMGASS</sequence>
<feature type="domain" description="IraD/Gp25-like" evidence="1">
    <location>
        <begin position="15"/>
        <end position="83"/>
    </location>
</feature>
<proteinExistence type="predicted"/>
<dbReference type="EMBL" id="WNDP01000062">
    <property type="protein sequence ID" value="KAF1024420.1"/>
    <property type="molecule type" value="Genomic_DNA"/>
</dbReference>
<comment type="caution">
    <text evidence="2">The sequence shown here is derived from an EMBL/GenBank/DDBJ whole genome shotgun (WGS) entry which is preliminary data.</text>
</comment>
<dbReference type="Gene3D" id="3.10.450.40">
    <property type="match status" value="1"/>
</dbReference>
<reference evidence="3" key="1">
    <citation type="journal article" date="2020" name="MBio">
        <title>Horizontal gene transfer to a defensive symbiont with a reduced genome amongst a multipartite beetle microbiome.</title>
        <authorList>
            <person name="Waterworth S.C."/>
            <person name="Florez L.V."/>
            <person name="Rees E.R."/>
            <person name="Hertweck C."/>
            <person name="Kaltenpoth M."/>
            <person name="Kwan J.C."/>
        </authorList>
    </citation>
    <scope>NUCLEOTIDE SEQUENCE [LARGE SCALE GENOMIC DNA]</scope>
</reference>
<evidence type="ECO:0000259" key="1">
    <source>
        <dbReference type="Pfam" id="PF04965"/>
    </source>
</evidence>